<protein>
    <submittedName>
        <fullName evidence="3">Thioesterase</fullName>
    </submittedName>
</protein>
<evidence type="ECO:0000259" key="2">
    <source>
        <dbReference type="Pfam" id="PF03061"/>
    </source>
</evidence>
<name>A0ABX3MS42_9RHOB</name>
<dbReference type="CDD" id="cd03443">
    <property type="entry name" value="PaaI_thioesterase"/>
    <property type="match status" value="1"/>
</dbReference>
<dbReference type="SUPFAM" id="SSF54637">
    <property type="entry name" value="Thioesterase/thiol ester dehydrase-isomerase"/>
    <property type="match status" value="1"/>
</dbReference>
<feature type="domain" description="Thioesterase" evidence="2">
    <location>
        <begin position="49"/>
        <end position="124"/>
    </location>
</feature>
<keyword evidence="1" id="KW-0378">Hydrolase</keyword>
<dbReference type="RefSeq" id="WP_078606090.1">
    <property type="nucleotide sequence ID" value="NZ_MPZV01000005.1"/>
</dbReference>
<keyword evidence="4" id="KW-1185">Reference proteome</keyword>
<evidence type="ECO:0000313" key="4">
    <source>
        <dbReference type="Proteomes" id="UP000190787"/>
    </source>
</evidence>
<sequence>MALAMDRGELAEFLDEAFPQVKGDFAIDALDEDELVVRLKVEERHLRPGGTVSGPNMFALADVGIYIAILARIGRVALAVTTNASMDFMRKPAAGADLIAKIRVLKLGRVLAVGDALIYSEGDDRPVARASMTYSIPPRAMG</sequence>
<comment type="caution">
    <text evidence="3">The sequence shown here is derived from an EMBL/GenBank/DDBJ whole genome shotgun (WGS) entry which is preliminary data.</text>
</comment>
<dbReference type="InterPro" id="IPR003736">
    <property type="entry name" value="PAAI_dom"/>
</dbReference>
<dbReference type="Pfam" id="PF03061">
    <property type="entry name" value="4HBT"/>
    <property type="match status" value="1"/>
</dbReference>
<dbReference type="InterPro" id="IPR006683">
    <property type="entry name" value="Thioestr_dom"/>
</dbReference>
<dbReference type="Proteomes" id="UP000190787">
    <property type="component" value="Unassembled WGS sequence"/>
</dbReference>
<gene>
    <name evidence="3" type="ORF">BMI91_17725</name>
</gene>
<organism evidence="3 4">
    <name type="scientific">Thioclava sediminum</name>
    <dbReference type="NCBI Taxonomy" id="1915319"/>
    <lineage>
        <taxon>Bacteria</taxon>
        <taxon>Pseudomonadati</taxon>
        <taxon>Pseudomonadota</taxon>
        <taxon>Alphaproteobacteria</taxon>
        <taxon>Rhodobacterales</taxon>
        <taxon>Paracoccaceae</taxon>
        <taxon>Thioclava</taxon>
    </lineage>
</organism>
<dbReference type="InterPro" id="IPR029069">
    <property type="entry name" value="HotDog_dom_sf"/>
</dbReference>
<evidence type="ECO:0000256" key="1">
    <source>
        <dbReference type="ARBA" id="ARBA00022801"/>
    </source>
</evidence>
<evidence type="ECO:0000313" key="3">
    <source>
        <dbReference type="EMBL" id="OOY22513.1"/>
    </source>
</evidence>
<dbReference type="EMBL" id="MPZV01000005">
    <property type="protein sequence ID" value="OOY22513.1"/>
    <property type="molecule type" value="Genomic_DNA"/>
</dbReference>
<dbReference type="NCBIfam" id="TIGR00369">
    <property type="entry name" value="unchar_dom_1"/>
    <property type="match status" value="1"/>
</dbReference>
<proteinExistence type="predicted"/>
<dbReference type="Gene3D" id="3.10.129.10">
    <property type="entry name" value="Hotdog Thioesterase"/>
    <property type="match status" value="1"/>
</dbReference>
<reference evidence="3 4" key="1">
    <citation type="submission" date="2016-11" db="EMBL/GenBank/DDBJ databases">
        <title>A multilocus sequence analysis scheme for characterization of bacteria in the genus Thioclava.</title>
        <authorList>
            <person name="Liu Y."/>
            <person name="Shao Z."/>
        </authorList>
    </citation>
    <scope>NUCLEOTIDE SEQUENCE [LARGE SCALE GENOMIC DNA]</scope>
    <source>
        <strain evidence="3 4">TAW-CT134</strain>
    </source>
</reference>
<accession>A0ABX3MS42</accession>